<dbReference type="SUPFAM" id="SSF56801">
    <property type="entry name" value="Acetyl-CoA synthetase-like"/>
    <property type="match status" value="1"/>
</dbReference>
<reference evidence="1" key="1">
    <citation type="submission" date="2020-05" db="EMBL/GenBank/DDBJ databases">
        <authorList>
            <person name="Chiriac C."/>
            <person name="Salcher M."/>
            <person name="Ghai R."/>
            <person name="Kavagutti S V."/>
        </authorList>
    </citation>
    <scope>NUCLEOTIDE SEQUENCE</scope>
</reference>
<name>A0A6J7DV80_9ZZZZ</name>
<dbReference type="Gene3D" id="3.40.50.12780">
    <property type="entry name" value="N-terminal domain of ligase-like"/>
    <property type="match status" value="1"/>
</dbReference>
<dbReference type="InterPro" id="IPR042099">
    <property type="entry name" value="ANL_N_sf"/>
</dbReference>
<dbReference type="NCBIfam" id="TIGR03089">
    <property type="entry name" value="TIGR03089 family protein"/>
    <property type="match status" value="1"/>
</dbReference>
<dbReference type="AlphaFoldDB" id="A0A6J7DV80"/>
<dbReference type="EMBL" id="CAFBLS010000097">
    <property type="protein sequence ID" value="CAB4874802.1"/>
    <property type="molecule type" value="Genomic_DNA"/>
</dbReference>
<sequence length="238" mass="24530">MWRALEARTRARPADPVVTFVSASGERTELSAKTLANNAAKAANALRDEAMLDPGARIAMRIPWHWQRSVWALAAWLVDATIVTSGPTHDCDLVLAGPVEAAALSAGTPGATGPSEIWVVSLHPFGLPNVSVPDGTLDAATIARIQPDAFSPDPSAPEAPGLAGEGGGSALLERAAALGLALSLSTGERFLVAGEPDDPLAAWLLPTLVPLACDTSIVLSPGDADVEAVARQESARIL</sequence>
<protein>
    <submittedName>
        <fullName evidence="1">Unannotated protein</fullName>
    </submittedName>
</protein>
<evidence type="ECO:0000313" key="1">
    <source>
        <dbReference type="EMBL" id="CAB4874802.1"/>
    </source>
</evidence>
<proteinExistence type="predicted"/>
<gene>
    <name evidence="1" type="ORF">UFOPK3402_00895</name>
</gene>
<dbReference type="InterPro" id="IPR017523">
    <property type="entry name" value="Rv3268"/>
</dbReference>
<organism evidence="1">
    <name type="scientific">freshwater metagenome</name>
    <dbReference type="NCBI Taxonomy" id="449393"/>
    <lineage>
        <taxon>unclassified sequences</taxon>
        <taxon>metagenomes</taxon>
        <taxon>ecological metagenomes</taxon>
    </lineage>
</organism>
<accession>A0A6J7DV80</accession>